<dbReference type="Proteomes" id="UP000291084">
    <property type="component" value="Chromosome 3"/>
</dbReference>
<organism evidence="2 3">
    <name type="scientific">Vigna angularis var. angularis</name>
    <dbReference type="NCBI Taxonomy" id="157739"/>
    <lineage>
        <taxon>Eukaryota</taxon>
        <taxon>Viridiplantae</taxon>
        <taxon>Streptophyta</taxon>
        <taxon>Embryophyta</taxon>
        <taxon>Tracheophyta</taxon>
        <taxon>Spermatophyta</taxon>
        <taxon>Magnoliopsida</taxon>
        <taxon>eudicotyledons</taxon>
        <taxon>Gunneridae</taxon>
        <taxon>Pentapetalae</taxon>
        <taxon>rosids</taxon>
        <taxon>fabids</taxon>
        <taxon>Fabales</taxon>
        <taxon>Fabaceae</taxon>
        <taxon>Papilionoideae</taxon>
        <taxon>50 kb inversion clade</taxon>
        <taxon>NPAAA clade</taxon>
        <taxon>indigoferoid/millettioid clade</taxon>
        <taxon>Phaseoleae</taxon>
        <taxon>Vigna</taxon>
    </lineage>
</organism>
<dbReference type="EMBL" id="AP015036">
    <property type="protein sequence ID" value="BAT82000.1"/>
    <property type="molecule type" value="Genomic_DNA"/>
</dbReference>
<reference evidence="2 3" key="1">
    <citation type="journal article" date="2015" name="Sci. Rep.">
        <title>The power of single molecule real-time sequencing technology in the de novo assembly of a eukaryotic genome.</title>
        <authorList>
            <person name="Sakai H."/>
            <person name="Naito K."/>
            <person name="Ogiso-Tanaka E."/>
            <person name="Takahashi Y."/>
            <person name="Iseki K."/>
            <person name="Muto C."/>
            <person name="Satou K."/>
            <person name="Teruya K."/>
            <person name="Shiroma A."/>
            <person name="Shimoji M."/>
            <person name="Hirano T."/>
            <person name="Itoh T."/>
            <person name="Kaga A."/>
            <person name="Tomooka N."/>
        </authorList>
    </citation>
    <scope>NUCLEOTIDE SEQUENCE [LARGE SCALE GENOMIC DNA]</scope>
    <source>
        <strain evidence="3">cv. Shumari</strain>
    </source>
</reference>
<keyword evidence="3" id="KW-1185">Reference proteome</keyword>
<feature type="region of interest" description="Disordered" evidence="1">
    <location>
        <begin position="58"/>
        <end position="103"/>
    </location>
</feature>
<feature type="compositionally biased region" description="Basic and acidic residues" evidence="1">
    <location>
        <begin position="88"/>
        <end position="97"/>
    </location>
</feature>
<name>A0A0S3RN24_PHAAN</name>
<evidence type="ECO:0000313" key="2">
    <source>
        <dbReference type="EMBL" id="BAT82000.1"/>
    </source>
</evidence>
<dbReference type="AlphaFoldDB" id="A0A0S3RN24"/>
<proteinExistence type="predicted"/>
<feature type="compositionally biased region" description="Polar residues" evidence="1">
    <location>
        <begin position="74"/>
        <end position="83"/>
    </location>
</feature>
<feature type="compositionally biased region" description="Low complexity" evidence="1">
    <location>
        <begin position="61"/>
        <end position="73"/>
    </location>
</feature>
<gene>
    <name evidence="2" type="primary">Vigan.03G193000</name>
    <name evidence="2" type="ORF">VIGAN_03193000</name>
</gene>
<evidence type="ECO:0000313" key="3">
    <source>
        <dbReference type="Proteomes" id="UP000291084"/>
    </source>
</evidence>
<protein>
    <submittedName>
        <fullName evidence="2">Uncharacterized protein</fullName>
    </submittedName>
</protein>
<evidence type="ECO:0000256" key="1">
    <source>
        <dbReference type="SAM" id="MobiDB-lite"/>
    </source>
</evidence>
<accession>A0A0S3RN24</accession>
<sequence>MEVQLPTLARTAACPEMMEKVCSSHTPEENHVHFHTSSKGRRIGLVGPAALESTMVIDDGSTSTTSSSHQTSSKLQAASTCTAASLKRKGEGDVERNKMKKHG</sequence>